<evidence type="ECO:0000313" key="3">
    <source>
        <dbReference type="Proteomes" id="UP000018895"/>
    </source>
</evidence>
<comment type="caution">
    <text evidence="2">The sequence shown here is derived from an EMBL/GenBank/DDBJ whole genome shotgun (WGS) entry which is preliminary data.</text>
</comment>
<protein>
    <recommendedName>
        <fullName evidence="1">VOC domain-containing protein</fullName>
    </recommendedName>
</protein>
<dbReference type="Gene3D" id="3.10.180.10">
    <property type="entry name" value="2,3-Dihydroxybiphenyl 1,2-Dioxygenase, domain 1"/>
    <property type="match status" value="1"/>
</dbReference>
<keyword evidence="3" id="KW-1185">Reference proteome</keyword>
<evidence type="ECO:0000259" key="1">
    <source>
        <dbReference type="PROSITE" id="PS51819"/>
    </source>
</evidence>
<feature type="domain" description="VOC" evidence="1">
    <location>
        <begin position="13"/>
        <end position="127"/>
    </location>
</feature>
<organism evidence="2 3">
    <name type="scientific">Halalkalibacter hemicellulosilyticusJCM 9152</name>
    <dbReference type="NCBI Taxonomy" id="1236971"/>
    <lineage>
        <taxon>Bacteria</taxon>
        <taxon>Bacillati</taxon>
        <taxon>Bacillota</taxon>
        <taxon>Bacilli</taxon>
        <taxon>Bacillales</taxon>
        <taxon>Bacillaceae</taxon>
        <taxon>Halalkalibacter</taxon>
    </lineage>
</organism>
<dbReference type="Pfam" id="PF00903">
    <property type="entry name" value="Glyoxalase"/>
    <property type="match status" value="1"/>
</dbReference>
<dbReference type="AlphaFoldDB" id="W4QLF4"/>
<gene>
    <name evidence="2" type="ORF">JCM9152_4530</name>
</gene>
<dbReference type="Proteomes" id="UP000018895">
    <property type="component" value="Unassembled WGS sequence"/>
</dbReference>
<dbReference type="InterPro" id="IPR004360">
    <property type="entry name" value="Glyas_Fos-R_dOase_dom"/>
</dbReference>
<dbReference type="EMBL" id="BAUU01000064">
    <property type="protein sequence ID" value="GAE32935.1"/>
    <property type="molecule type" value="Genomic_DNA"/>
</dbReference>
<proteinExistence type="predicted"/>
<name>W4QLF4_9BACI</name>
<dbReference type="InterPro" id="IPR029068">
    <property type="entry name" value="Glyas_Bleomycin-R_OHBP_Dase"/>
</dbReference>
<reference evidence="2" key="1">
    <citation type="journal article" date="2014" name="Genome Announc.">
        <title>Draft Genome Sequences of Three Alkaliphilic Bacillus Strains, Bacillus wakoensis JCM 9140T, Bacillus akibai JCM 9157T, and Bacillus hemicellulosilyticus JCM 9152T.</title>
        <authorList>
            <person name="Yuki M."/>
            <person name="Oshima K."/>
            <person name="Suda W."/>
            <person name="Oshida Y."/>
            <person name="Kitamura K."/>
            <person name="Iida T."/>
            <person name="Hattori M."/>
            <person name="Ohkuma M."/>
        </authorList>
    </citation>
    <scope>NUCLEOTIDE SEQUENCE [LARGE SCALE GENOMIC DNA]</scope>
    <source>
        <strain evidence="2">JCM 9152</strain>
    </source>
</reference>
<dbReference type="PROSITE" id="PS51819">
    <property type="entry name" value="VOC"/>
    <property type="match status" value="1"/>
</dbReference>
<dbReference type="SUPFAM" id="SSF54593">
    <property type="entry name" value="Glyoxalase/Bleomycin resistance protein/Dihydroxybiphenyl dioxygenase"/>
    <property type="match status" value="1"/>
</dbReference>
<evidence type="ECO:0000313" key="2">
    <source>
        <dbReference type="EMBL" id="GAE32935.1"/>
    </source>
</evidence>
<sequence>MSKKMNDSPIQNKVGGIFVPVRNVEKARKWYCQMLGLPETDEIDFGHLYVLPMNGVDVILDEMPVWGGLEEGGAEAYKAPAFMFRTGDIYASYKYIKEMGAELVMEVENDQWFVFKDPDGNHIMVCQ</sequence>
<dbReference type="InterPro" id="IPR037523">
    <property type="entry name" value="VOC_core"/>
</dbReference>
<dbReference type="RefSeq" id="WP_035347589.1">
    <property type="nucleotide sequence ID" value="NZ_BAUU01000064.1"/>
</dbReference>
<accession>W4QLF4</accession>
<dbReference type="STRING" id="1236971.JCM9152_4530"/>